<dbReference type="PROSITE" id="PS00292">
    <property type="entry name" value="CYCLINS"/>
    <property type="match status" value="1"/>
</dbReference>
<evidence type="ECO:0000259" key="7">
    <source>
        <dbReference type="SMART" id="SM00385"/>
    </source>
</evidence>
<dbReference type="EMBL" id="KE560636">
    <property type="protein sequence ID" value="EPZ36170.1"/>
    <property type="molecule type" value="Genomic_DNA"/>
</dbReference>
<reference evidence="9 10" key="1">
    <citation type="journal article" date="2013" name="Curr. Biol.">
        <title>Shared signatures of parasitism and phylogenomics unite Cryptomycota and microsporidia.</title>
        <authorList>
            <person name="James T.Y."/>
            <person name="Pelin A."/>
            <person name="Bonen L."/>
            <person name="Ahrendt S."/>
            <person name="Sain D."/>
            <person name="Corradi N."/>
            <person name="Stajich J.E."/>
        </authorList>
    </citation>
    <scope>NUCLEOTIDE SEQUENCE [LARGE SCALE GENOMIC DNA]</scope>
    <source>
        <strain evidence="9 10">CSF55</strain>
    </source>
</reference>
<evidence type="ECO:0000256" key="4">
    <source>
        <dbReference type="ARBA" id="ARBA00023306"/>
    </source>
</evidence>
<keyword evidence="2" id="KW-0132">Cell division</keyword>
<feature type="compositionally biased region" description="Low complexity" evidence="6">
    <location>
        <begin position="1"/>
        <end position="12"/>
    </location>
</feature>
<feature type="region of interest" description="Disordered" evidence="6">
    <location>
        <begin position="1"/>
        <end position="27"/>
    </location>
</feature>
<dbReference type="SMART" id="SM00385">
    <property type="entry name" value="CYCLIN"/>
    <property type="match status" value="2"/>
</dbReference>
<feature type="domain" description="Cyclin-like" evidence="7">
    <location>
        <begin position="151"/>
        <end position="235"/>
    </location>
</feature>
<dbReference type="HOGENOM" id="CLU_020695_2_4_1"/>
<dbReference type="InterPro" id="IPR013763">
    <property type="entry name" value="Cyclin-like_dom"/>
</dbReference>
<dbReference type="Proteomes" id="UP000030755">
    <property type="component" value="Unassembled WGS sequence"/>
</dbReference>
<dbReference type="AlphaFoldDB" id="A0A075B4A8"/>
<evidence type="ECO:0000256" key="5">
    <source>
        <dbReference type="RuleBase" id="RU000383"/>
    </source>
</evidence>
<dbReference type="Pfam" id="PF02984">
    <property type="entry name" value="Cyclin_C"/>
    <property type="match status" value="1"/>
</dbReference>
<evidence type="ECO:0000256" key="6">
    <source>
        <dbReference type="SAM" id="MobiDB-lite"/>
    </source>
</evidence>
<name>A0A075B4A8_ROZAC</name>
<dbReference type="InterPro" id="IPR036915">
    <property type="entry name" value="Cyclin-like_sf"/>
</dbReference>
<evidence type="ECO:0000259" key="8">
    <source>
        <dbReference type="SMART" id="SM01332"/>
    </source>
</evidence>
<dbReference type="SUPFAM" id="SSF47954">
    <property type="entry name" value="Cyclin-like"/>
    <property type="match status" value="2"/>
</dbReference>
<accession>A0A075B4A8</accession>
<evidence type="ECO:0000256" key="3">
    <source>
        <dbReference type="ARBA" id="ARBA00023127"/>
    </source>
</evidence>
<dbReference type="FunFam" id="1.10.472.10:FF:000005">
    <property type="entry name" value="G2/mitotic-specific cyclin B"/>
    <property type="match status" value="1"/>
</dbReference>
<organism evidence="9 10">
    <name type="scientific">Rozella allomycis (strain CSF55)</name>
    <dbReference type="NCBI Taxonomy" id="988480"/>
    <lineage>
        <taxon>Eukaryota</taxon>
        <taxon>Fungi</taxon>
        <taxon>Fungi incertae sedis</taxon>
        <taxon>Cryptomycota</taxon>
        <taxon>Cryptomycota incertae sedis</taxon>
        <taxon>Rozella</taxon>
    </lineage>
</organism>
<dbReference type="InterPro" id="IPR048258">
    <property type="entry name" value="Cyclins_cyclin-box"/>
</dbReference>
<dbReference type="Pfam" id="PF00134">
    <property type="entry name" value="Cyclin_N"/>
    <property type="match status" value="1"/>
</dbReference>
<proteinExistence type="inferred from homology"/>
<evidence type="ECO:0000256" key="2">
    <source>
        <dbReference type="ARBA" id="ARBA00022618"/>
    </source>
</evidence>
<feature type="domain" description="Cyclin-like" evidence="7">
    <location>
        <begin position="248"/>
        <end position="329"/>
    </location>
</feature>
<dbReference type="InterPro" id="IPR004367">
    <property type="entry name" value="Cyclin_C-dom"/>
</dbReference>
<dbReference type="InterPro" id="IPR006671">
    <property type="entry name" value="Cyclin_N"/>
</dbReference>
<dbReference type="GO" id="GO:0016538">
    <property type="term" value="F:cyclin-dependent protein serine/threonine kinase regulator activity"/>
    <property type="evidence" value="ECO:0007669"/>
    <property type="project" value="InterPro"/>
</dbReference>
<dbReference type="InterPro" id="IPR039361">
    <property type="entry name" value="Cyclin"/>
</dbReference>
<dbReference type="SMART" id="SM01332">
    <property type="entry name" value="Cyclin_C"/>
    <property type="match status" value="1"/>
</dbReference>
<dbReference type="PIRSF" id="PIRSF001771">
    <property type="entry name" value="Cyclin_A_B_D_E"/>
    <property type="match status" value="1"/>
</dbReference>
<sequence>MNQQTRARALALARDENSKTSLAKPLKTGRRAALADVSNTQKINSKKSVLDEKPRIPEKKLHVAPNETAPMSIDDIPIAEKHDSHEETIRKARVPHDDLDIDDEFDPFMSSAYVEEIMDYLKHLEGKMKPDPMYMTYQRDLTWEMRSILVNWMTEVHWKFRLLPETLYLSINIMDRFLTERIVGVQKFQLVGIVALLVASKYEEILAPSIQNLVYLASEGYKPEDVTKGENYVLDVLGYSLGCPTPMIFLRRISKAEGYDIQTRTIAKYLMEITLLDNEFLFFTPSMIAAAAVWLARKMLHRGPWNNNLIHYSGYFEDEVLPCVQLLIKSLSKPHEYDIIYKKYSSRKFLKASIFVHDFISKNYK</sequence>
<comment type="similarity">
    <text evidence="1">Belongs to the cyclin family. Cyclin AB subfamily.</text>
</comment>
<keyword evidence="4" id="KW-0131">Cell cycle</keyword>
<keyword evidence="3 5" id="KW-0195">Cyclin</keyword>
<dbReference type="STRING" id="988480.A0A075B4A8"/>
<dbReference type="OrthoDB" id="5590282at2759"/>
<evidence type="ECO:0000313" key="9">
    <source>
        <dbReference type="EMBL" id="EPZ36170.1"/>
    </source>
</evidence>
<feature type="domain" description="Cyclin C-terminal" evidence="8">
    <location>
        <begin position="244"/>
        <end position="358"/>
    </location>
</feature>
<evidence type="ECO:0000313" key="10">
    <source>
        <dbReference type="Proteomes" id="UP000030755"/>
    </source>
</evidence>
<dbReference type="FunFam" id="1.10.472.10:FF:000001">
    <property type="entry name" value="G2/mitotic-specific cyclin"/>
    <property type="match status" value="1"/>
</dbReference>
<dbReference type="Gene3D" id="1.10.472.10">
    <property type="entry name" value="Cyclin-like"/>
    <property type="match status" value="2"/>
</dbReference>
<dbReference type="PANTHER" id="PTHR10177">
    <property type="entry name" value="CYCLINS"/>
    <property type="match status" value="1"/>
</dbReference>
<keyword evidence="10" id="KW-1185">Reference proteome</keyword>
<dbReference type="InterPro" id="IPR046965">
    <property type="entry name" value="Cyclin_A/B-like"/>
</dbReference>
<gene>
    <name evidence="9" type="ORF">O9G_002236</name>
</gene>
<evidence type="ECO:0000256" key="1">
    <source>
        <dbReference type="ARBA" id="ARBA00006955"/>
    </source>
</evidence>
<dbReference type="OMA" id="YYEMCHY"/>
<dbReference type="GO" id="GO:0051301">
    <property type="term" value="P:cell division"/>
    <property type="evidence" value="ECO:0007669"/>
    <property type="project" value="UniProtKB-KW"/>
</dbReference>
<dbReference type="GO" id="GO:0044772">
    <property type="term" value="P:mitotic cell cycle phase transition"/>
    <property type="evidence" value="ECO:0007669"/>
    <property type="project" value="InterPro"/>
</dbReference>
<protein>
    <submittedName>
        <fullName evidence="9">Cyclin-like domain-containing protein</fullName>
    </submittedName>
</protein>
<dbReference type="CDD" id="cd20512">
    <property type="entry name" value="CYCLIN_CLBs_yeast_rpt2"/>
    <property type="match status" value="1"/>
</dbReference>